<name>A0ABY5MXG6_9SPHN</name>
<dbReference type="Proteomes" id="UP000831921">
    <property type="component" value="Chromosome"/>
</dbReference>
<keyword evidence="2" id="KW-1185">Reference proteome</keyword>
<evidence type="ECO:0000313" key="2">
    <source>
        <dbReference type="Proteomes" id="UP000831921"/>
    </source>
</evidence>
<dbReference type="EMBL" id="CP097253">
    <property type="protein sequence ID" value="UUR09148.1"/>
    <property type="molecule type" value="Genomic_DNA"/>
</dbReference>
<accession>A0ABY5MXG6</accession>
<proteinExistence type="predicted"/>
<sequence>MLTGLVLIGAAAAMQADGAVQRKAFVTCLRTTVEQAQKDKKTSADFDGLARAGCTAQMTAFKSALVAIDLRNGRPRKPAESDADQQISDYVASYAERITADGG</sequence>
<protein>
    <submittedName>
        <fullName evidence="1">Uncharacterized protein</fullName>
    </submittedName>
</protein>
<gene>
    <name evidence="1" type="ORF">M1K48_05905</name>
</gene>
<evidence type="ECO:0000313" key="1">
    <source>
        <dbReference type="EMBL" id="UUR09148.1"/>
    </source>
</evidence>
<reference evidence="1 2" key="1">
    <citation type="submission" date="2022-05" db="EMBL/GenBank/DDBJ databases">
        <title>S8-45 Sphingomonas ultraviolaceadurans.</title>
        <authorList>
            <person name="Liu Y."/>
        </authorList>
    </citation>
    <scope>NUCLEOTIDE SEQUENCE [LARGE SCALE GENOMIC DNA]</scope>
    <source>
        <strain evidence="1 2">S8-45</strain>
    </source>
</reference>
<dbReference type="RefSeq" id="WP_249504913.1">
    <property type="nucleotide sequence ID" value="NZ_CP097253.1"/>
</dbReference>
<organism evidence="1 2">
    <name type="scientific">Sphingomonas glaciei</name>
    <dbReference type="NCBI Taxonomy" id="2938948"/>
    <lineage>
        <taxon>Bacteria</taxon>
        <taxon>Pseudomonadati</taxon>
        <taxon>Pseudomonadota</taxon>
        <taxon>Alphaproteobacteria</taxon>
        <taxon>Sphingomonadales</taxon>
        <taxon>Sphingomonadaceae</taxon>
        <taxon>Sphingomonas</taxon>
    </lineage>
</organism>